<dbReference type="OrthoDB" id="17366at2759"/>
<comment type="subcellular location">
    <subcellularLocation>
        <location evidence="1">Endoplasmic reticulum membrane</location>
        <topology evidence="1">Multi-pass membrane protein</topology>
    </subcellularLocation>
</comment>
<dbReference type="Pfam" id="PF06699">
    <property type="entry name" value="PIG-F"/>
    <property type="match status" value="1"/>
</dbReference>
<evidence type="ECO:0000256" key="2">
    <source>
        <dbReference type="ARBA" id="ARBA00004687"/>
    </source>
</evidence>
<keyword evidence="5" id="KW-0256">Endoplasmic reticulum</keyword>
<evidence type="ECO:0000256" key="6">
    <source>
        <dbReference type="ARBA" id="ARBA00022989"/>
    </source>
</evidence>
<organism evidence="9 10">
    <name type="scientific">Tolypocladium paradoxum</name>
    <dbReference type="NCBI Taxonomy" id="94208"/>
    <lineage>
        <taxon>Eukaryota</taxon>
        <taxon>Fungi</taxon>
        <taxon>Dikarya</taxon>
        <taxon>Ascomycota</taxon>
        <taxon>Pezizomycotina</taxon>
        <taxon>Sordariomycetes</taxon>
        <taxon>Hypocreomycetidae</taxon>
        <taxon>Hypocreales</taxon>
        <taxon>Ophiocordycipitaceae</taxon>
        <taxon>Tolypocladium</taxon>
    </lineage>
</organism>
<dbReference type="GO" id="GO:0005789">
    <property type="term" value="C:endoplasmic reticulum membrane"/>
    <property type="evidence" value="ECO:0007669"/>
    <property type="project" value="UniProtKB-SubCell"/>
</dbReference>
<keyword evidence="7 8" id="KW-0472">Membrane</keyword>
<sequence>MPLVDPVTMSSTLAKGPSTQGAESKVKAVIHPVPVFDTPLAKGIAFARPAVLLGLLALRFNALVAEPVATLQSALPVVAAIQAVYAALCLPVAGAQHAKATKKARPGEKKRSDATGPNPISTAILSLVLTAIATPVVHVLFVLFGAPFLDHVPHTILCSAHFALLGVFPVFYARGVDSQALIAVAGASAPLDETFGGLAGALVGAWLGAVPIPLDWDRDWQRWPVTIVAGMYAGSLLCAWASGAVFYGKRLGASVTRDE</sequence>
<accession>A0A2S4KWY7</accession>
<evidence type="ECO:0000256" key="5">
    <source>
        <dbReference type="ARBA" id="ARBA00022824"/>
    </source>
</evidence>
<evidence type="ECO:0000256" key="8">
    <source>
        <dbReference type="SAM" id="Phobius"/>
    </source>
</evidence>
<dbReference type="InterPro" id="IPR009580">
    <property type="entry name" value="GPI_biosynthesis_protein_Pig-F"/>
</dbReference>
<feature type="transmembrane region" description="Helical" evidence="8">
    <location>
        <begin position="152"/>
        <end position="173"/>
    </location>
</feature>
<keyword evidence="10" id="KW-1185">Reference proteome</keyword>
<comment type="pathway">
    <text evidence="2">Glycolipid biosynthesis; glycosylphosphatidylinositol-anchor biosynthesis.</text>
</comment>
<name>A0A2S4KWY7_9HYPO</name>
<comment type="caution">
    <text evidence="9">The sequence shown here is derived from an EMBL/GenBank/DDBJ whole genome shotgun (WGS) entry which is preliminary data.</text>
</comment>
<reference evidence="9 10" key="1">
    <citation type="submission" date="2018-01" db="EMBL/GenBank/DDBJ databases">
        <title>Harnessing the power of phylogenomics to disentangle the directionality and signatures of interkingdom host jumping in the parasitic fungal genus Tolypocladium.</title>
        <authorList>
            <person name="Quandt C.A."/>
            <person name="Patterson W."/>
            <person name="Spatafora J.W."/>
        </authorList>
    </citation>
    <scope>NUCLEOTIDE SEQUENCE [LARGE SCALE GENOMIC DNA]</scope>
    <source>
        <strain evidence="9 10">NRBC 100945</strain>
    </source>
</reference>
<dbReference type="EMBL" id="PKSG01000496">
    <property type="protein sequence ID" value="POR34681.1"/>
    <property type="molecule type" value="Genomic_DNA"/>
</dbReference>
<evidence type="ECO:0000256" key="4">
    <source>
        <dbReference type="ARBA" id="ARBA00022692"/>
    </source>
</evidence>
<gene>
    <name evidence="9" type="ORF">TPAR_05137</name>
</gene>
<protein>
    <submittedName>
        <fullName evidence="9">Glycosylphosphatidylinositol anchor biosynthesis protein 11</fullName>
    </submittedName>
</protein>
<feature type="transmembrane region" description="Helical" evidence="8">
    <location>
        <begin position="194"/>
        <end position="214"/>
    </location>
</feature>
<dbReference type="GO" id="GO:0006506">
    <property type="term" value="P:GPI anchor biosynthetic process"/>
    <property type="evidence" value="ECO:0007669"/>
    <property type="project" value="UniProtKB-UniPathway"/>
</dbReference>
<keyword evidence="4 8" id="KW-0812">Transmembrane</keyword>
<evidence type="ECO:0000313" key="9">
    <source>
        <dbReference type="EMBL" id="POR34681.1"/>
    </source>
</evidence>
<feature type="transmembrane region" description="Helical" evidence="8">
    <location>
        <begin position="226"/>
        <end position="247"/>
    </location>
</feature>
<keyword evidence="3" id="KW-0337">GPI-anchor biosynthesis</keyword>
<feature type="transmembrane region" description="Helical" evidence="8">
    <location>
        <begin position="119"/>
        <end position="146"/>
    </location>
</feature>
<evidence type="ECO:0000256" key="1">
    <source>
        <dbReference type="ARBA" id="ARBA00004477"/>
    </source>
</evidence>
<feature type="transmembrane region" description="Helical" evidence="8">
    <location>
        <begin position="77"/>
        <end position="98"/>
    </location>
</feature>
<evidence type="ECO:0000313" key="10">
    <source>
        <dbReference type="Proteomes" id="UP000237481"/>
    </source>
</evidence>
<dbReference type="UniPathway" id="UPA00196"/>
<dbReference type="STRING" id="94208.A0A2S4KWY7"/>
<proteinExistence type="predicted"/>
<evidence type="ECO:0000256" key="7">
    <source>
        <dbReference type="ARBA" id="ARBA00023136"/>
    </source>
</evidence>
<dbReference type="Proteomes" id="UP000237481">
    <property type="component" value="Unassembled WGS sequence"/>
</dbReference>
<dbReference type="AlphaFoldDB" id="A0A2S4KWY7"/>
<evidence type="ECO:0000256" key="3">
    <source>
        <dbReference type="ARBA" id="ARBA00022502"/>
    </source>
</evidence>
<keyword evidence="6 8" id="KW-1133">Transmembrane helix</keyword>